<name>A0A0H2RGH2_9AGAM</name>
<dbReference type="EMBL" id="KQ086762">
    <property type="protein sequence ID" value="KLO04036.1"/>
    <property type="molecule type" value="Genomic_DNA"/>
</dbReference>
<feature type="non-terminal residue" evidence="1">
    <location>
        <position position="1"/>
    </location>
</feature>
<dbReference type="AlphaFoldDB" id="A0A0H2RGH2"/>
<organism evidence="1 2">
    <name type="scientific">Schizopora paradoxa</name>
    <dbReference type="NCBI Taxonomy" id="27342"/>
    <lineage>
        <taxon>Eukaryota</taxon>
        <taxon>Fungi</taxon>
        <taxon>Dikarya</taxon>
        <taxon>Basidiomycota</taxon>
        <taxon>Agaricomycotina</taxon>
        <taxon>Agaricomycetes</taxon>
        <taxon>Hymenochaetales</taxon>
        <taxon>Schizoporaceae</taxon>
        <taxon>Schizopora</taxon>
    </lineage>
</organism>
<accession>A0A0H2RGH2</accession>
<dbReference type="Proteomes" id="UP000053477">
    <property type="component" value="Unassembled WGS sequence"/>
</dbReference>
<protein>
    <submittedName>
        <fullName evidence="1">Uncharacterized protein</fullName>
    </submittedName>
</protein>
<gene>
    <name evidence="1" type="ORF">SCHPADRAFT_814912</name>
</gene>
<reference evidence="1 2" key="1">
    <citation type="submission" date="2015-04" db="EMBL/GenBank/DDBJ databases">
        <title>Complete genome sequence of Schizopora paradoxa KUC8140, a cosmopolitan wood degrader in East Asia.</title>
        <authorList>
            <consortium name="DOE Joint Genome Institute"/>
            <person name="Min B."/>
            <person name="Park H."/>
            <person name="Jang Y."/>
            <person name="Kim J.-J."/>
            <person name="Kim K.H."/>
            <person name="Pangilinan J."/>
            <person name="Lipzen A."/>
            <person name="Riley R."/>
            <person name="Grigoriev I.V."/>
            <person name="Spatafora J.W."/>
            <person name="Choi I.-G."/>
        </authorList>
    </citation>
    <scope>NUCLEOTIDE SEQUENCE [LARGE SCALE GENOMIC DNA]</scope>
    <source>
        <strain evidence="1 2">KUC8140</strain>
    </source>
</reference>
<evidence type="ECO:0000313" key="2">
    <source>
        <dbReference type="Proteomes" id="UP000053477"/>
    </source>
</evidence>
<sequence length="79" mass="9366">VFLNAETAQDEKLRQILRFLISLELPAGLSIKARKRFIKRSLEFFLQDTLMYKRGKGHAPQRVIMEVEKRRDILEQAHE</sequence>
<proteinExistence type="predicted"/>
<feature type="non-terminal residue" evidence="1">
    <location>
        <position position="79"/>
    </location>
</feature>
<evidence type="ECO:0000313" key="1">
    <source>
        <dbReference type="EMBL" id="KLO04036.1"/>
    </source>
</evidence>
<dbReference type="OrthoDB" id="2659871at2759"/>
<dbReference type="InParanoid" id="A0A0H2RGH2"/>
<keyword evidence="2" id="KW-1185">Reference proteome</keyword>